<feature type="compositionally biased region" description="Low complexity" evidence="2">
    <location>
        <begin position="110"/>
        <end position="126"/>
    </location>
</feature>
<dbReference type="OrthoDB" id="438553at2759"/>
<feature type="region of interest" description="Disordered" evidence="2">
    <location>
        <begin position="34"/>
        <end position="148"/>
    </location>
</feature>
<comment type="caution">
    <text evidence="5">The sequence shown here is derived from an EMBL/GenBank/DDBJ whole genome shotgun (WGS) entry which is preliminary data.</text>
</comment>
<dbReference type="Gene3D" id="4.10.1000.40">
    <property type="match status" value="1"/>
</dbReference>
<dbReference type="Proteomes" id="UP000242146">
    <property type="component" value="Unassembled WGS sequence"/>
</dbReference>
<evidence type="ECO:0000313" key="6">
    <source>
        <dbReference type="Proteomes" id="UP000242146"/>
    </source>
</evidence>
<evidence type="ECO:0000313" key="5">
    <source>
        <dbReference type="EMBL" id="ORX62676.1"/>
    </source>
</evidence>
<feature type="compositionally biased region" description="Basic and acidic residues" evidence="2">
    <location>
        <begin position="190"/>
        <end position="201"/>
    </location>
</feature>
<name>A0A1X2GX87_9FUNG</name>
<reference evidence="5 6" key="1">
    <citation type="submission" date="2016-07" db="EMBL/GenBank/DDBJ databases">
        <title>Pervasive Adenine N6-methylation of Active Genes in Fungi.</title>
        <authorList>
            <consortium name="DOE Joint Genome Institute"/>
            <person name="Mondo S.J."/>
            <person name="Dannebaum R.O."/>
            <person name="Kuo R.C."/>
            <person name="Labutti K."/>
            <person name="Haridas S."/>
            <person name="Kuo A."/>
            <person name="Salamov A."/>
            <person name="Ahrendt S.R."/>
            <person name="Lipzen A."/>
            <person name="Sullivan W."/>
            <person name="Andreopoulos W.B."/>
            <person name="Clum A."/>
            <person name="Lindquist E."/>
            <person name="Daum C."/>
            <person name="Ramamoorthy G.K."/>
            <person name="Gryganskyi A."/>
            <person name="Culley D."/>
            <person name="Magnuson J.K."/>
            <person name="James T.Y."/>
            <person name="O'Malley M.A."/>
            <person name="Stajich J.E."/>
            <person name="Spatafora J.W."/>
            <person name="Visel A."/>
            <person name="Grigoriev I.V."/>
        </authorList>
    </citation>
    <scope>NUCLEOTIDE SEQUENCE [LARGE SCALE GENOMIC DNA]</scope>
    <source>
        <strain evidence="5 6">NRRL 3301</strain>
    </source>
</reference>
<evidence type="ECO:0000256" key="3">
    <source>
        <dbReference type="SAM" id="Phobius"/>
    </source>
</evidence>
<feature type="compositionally biased region" description="Basic and acidic residues" evidence="2">
    <location>
        <begin position="91"/>
        <end position="103"/>
    </location>
</feature>
<feature type="transmembrane region" description="Helical" evidence="3">
    <location>
        <begin position="12"/>
        <end position="31"/>
    </location>
</feature>
<feature type="compositionally biased region" description="Basic and acidic residues" evidence="2">
    <location>
        <begin position="58"/>
        <end position="81"/>
    </location>
</feature>
<evidence type="ECO:0000259" key="4">
    <source>
        <dbReference type="PROSITE" id="PS50103"/>
    </source>
</evidence>
<protein>
    <recommendedName>
        <fullName evidence="4">C3H1-type domain-containing protein</fullName>
    </recommendedName>
</protein>
<dbReference type="GO" id="GO:0008270">
    <property type="term" value="F:zinc ion binding"/>
    <property type="evidence" value="ECO:0007669"/>
    <property type="project" value="UniProtKB-KW"/>
</dbReference>
<keyword evidence="1" id="KW-0863">Zinc-finger</keyword>
<feature type="compositionally biased region" description="Basic and acidic residues" evidence="2">
    <location>
        <begin position="34"/>
        <end position="48"/>
    </location>
</feature>
<keyword evidence="1" id="KW-0862">Zinc</keyword>
<dbReference type="STRING" id="101127.A0A1X2GX87"/>
<accession>A0A1X2GX87</accession>
<keyword evidence="3" id="KW-1133">Transmembrane helix</keyword>
<feature type="compositionally biased region" description="Polar residues" evidence="2">
    <location>
        <begin position="313"/>
        <end position="325"/>
    </location>
</feature>
<feature type="domain" description="C3H1-type" evidence="4">
    <location>
        <begin position="228"/>
        <end position="262"/>
    </location>
</feature>
<feature type="compositionally biased region" description="Low complexity" evidence="2">
    <location>
        <begin position="335"/>
        <end position="351"/>
    </location>
</feature>
<dbReference type="EMBL" id="MCGT01000001">
    <property type="protein sequence ID" value="ORX62676.1"/>
    <property type="molecule type" value="Genomic_DNA"/>
</dbReference>
<keyword evidence="6" id="KW-1185">Reference proteome</keyword>
<feature type="zinc finger region" description="C3H1-type" evidence="1">
    <location>
        <begin position="228"/>
        <end position="262"/>
    </location>
</feature>
<dbReference type="AlphaFoldDB" id="A0A1X2GX87"/>
<dbReference type="InterPro" id="IPR000571">
    <property type="entry name" value="Znf_CCCH"/>
</dbReference>
<dbReference type="PROSITE" id="PS50103">
    <property type="entry name" value="ZF_C3H1"/>
    <property type="match status" value="1"/>
</dbReference>
<evidence type="ECO:0000256" key="2">
    <source>
        <dbReference type="SAM" id="MobiDB-lite"/>
    </source>
</evidence>
<organism evidence="5 6">
    <name type="scientific">Hesseltinella vesiculosa</name>
    <dbReference type="NCBI Taxonomy" id="101127"/>
    <lineage>
        <taxon>Eukaryota</taxon>
        <taxon>Fungi</taxon>
        <taxon>Fungi incertae sedis</taxon>
        <taxon>Mucoromycota</taxon>
        <taxon>Mucoromycotina</taxon>
        <taxon>Mucoromycetes</taxon>
        <taxon>Mucorales</taxon>
        <taxon>Cunninghamellaceae</taxon>
        <taxon>Hesseltinella</taxon>
    </lineage>
</organism>
<gene>
    <name evidence="5" type="ORF">DM01DRAFT_1003320</name>
</gene>
<feature type="region of interest" description="Disordered" evidence="2">
    <location>
        <begin position="190"/>
        <end position="219"/>
    </location>
</feature>
<keyword evidence="3" id="KW-0472">Membrane</keyword>
<sequence length="351" mass="40028">MSESSLQKNKAVWIGTAAVLSVGALLYYSLLKKDGSNEPKQDHGHRSIDVTPSNQTREAVKEISEPVNEPTKEPVTKKEEPVEQVTEAEEEKPRVSSDVKSVADDEEKSLGTLSSTTLTDASSHSTISSTIEDQKEEQPEDPTPLENTIKEIPATAVKTETKDGYWQGPTANGTMPLDMGWPDLLPLQQEQKESDAEETKATKKQRFPKKRMTRTEQIEQQRQSYVPNCTNKNCKYFHPHEPCRFGDLCIYNERCMYLHDWDYEEPVHPKQRRRQQQQQQQQQPFVTLQDQTLSTQQYQPFHFSQPWTMPDATLTTPSTVTNGSNGYRGRKPYRYNQSYQQQPSPSASASN</sequence>
<dbReference type="Pfam" id="PF14608">
    <property type="entry name" value="zf-CCCH_2"/>
    <property type="match status" value="2"/>
</dbReference>
<keyword evidence="3" id="KW-0812">Transmembrane</keyword>
<keyword evidence="1" id="KW-0479">Metal-binding</keyword>
<feature type="region of interest" description="Disordered" evidence="2">
    <location>
        <begin position="304"/>
        <end position="351"/>
    </location>
</feature>
<proteinExistence type="predicted"/>
<feature type="compositionally biased region" description="Basic residues" evidence="2">
    <location>
        <begin position="202"/>
        <end position="212"/>
    </location>
</feature>
<evidence type="ECO:0000256" key="1">
    <source>
        <dbReference type="PROSITE-ProRule" id="PRU00723"/>
    </source>
</evidence>